<evidence type="ECO:0000313" key="2">
    <source>
        <dbReference type="EMBL" id="KKK67605.1"/>
    </source>
</evidence>
<evidence type="ECO:0000259" key="1">
    <source>
        <dbReference type="Pfam" id="PF13407"/>
    </source>
</evidence>
<dbReference type="SUPFAM" id="SSF53822">
    <property type="entry name" value="Periplasmic binding protein-like I"/>
    <property type="match status" value="1"/>
</dbReference>
<protein>
    <recommendedName>
        <fullName evidence="1">Periplasmic binding protein domain-containing protein</fullName>
    </recommendedName>
</protein>
<comment type="caution">
    <text evidence="2">The sequence shown here is derived from an EMBL/GenBank/DDBJ whole genome shotgun (WGS) entry which is preliminary data.</text>
</comment>
<dbReference type="Gene3D" id="3.40.50.2300">
    <property type="match status" value="2"/>
</dbReference>
<feature type="domain" description="Periplasmic binding protein" evidence="1">
    <location>
        <begin position="1"/>
        <end position="189"/>
    </location>
</feature>
<organism evidence="2">
    <name type="scientific">marine sediment metagenome</name>
    <dbReference type="NCBI Taxonomy" id="412755"/>
    <lineage>
        <taxon>unclassified sequences</taxon>
        <taxon>metagenomes</taxon>
        <taxon>ecological metagenomes</taxon>
    </lineage>
</organism>
<proteinExistence type="predicted"/>
<dbReference type="EMBL" id="LAZR01059527">
    <property type="protein sequence ID" value="KKK67605.1"/>
    <property type="molecule type" value="Genomic_DNA"/>
</dbReference>
<name>A0A0F8Y219_9ZZZZ</name>
<gene>
    <name evidence="2" type="ORF">LCGC14_2952390</name>
</gene>
<dbReference type="Pfam" id="PF13407">
    <property type="entry name" value="Peripla_BP_4"/>
    <property type="match status" value="1"/>
</dbReference>
<dbReference type="AlphaFoldDB" id="A0A0F8Y219"/>
<sequence>IITLPTDSVTSVATFRPVVDAGIKLVLISNQPDGYLHGKDFVGITTSMPYDQGRFMADAVAMGTKTKKVGIIFFDADFWIVNFIDDVVRDTLADEYPEIEVVVEEGFANPAVDIGNAANAIIQRHPEVDTFYVSFGALPAAIAAVDANRPDIMVVSQGLDKPYMQNMLSGGNIYAIITDSTYNIGVNAALLGGYGVLGKRAPEYSISPSAIITRKNLKEMWKLAFRVVPFPPEFEELMK</sequence>
<dbReference type="InterPro" id="IPR028082">
    <property type="entry name" value="Peripla_BP_I"/>
</dbReference>
<feature type="non-terminal residue" evidence="2">
    <location>
        <position position="1"/>
    </location>
</feature>
<dbReference type="InterPro" id="IPR025997">
    <property type="entry name" value="SBP_2_dom"/>
</dbReference>
<reference evidence="2" key="1">
    <citation type="journal article" date="2015" name="Nature">
        <title>Complex archaea that bridge the gap between prokaryotes and eukaryotes.</title>
        <authorList>
            <person name="Spang A."/>
            <person name="Saw J.H."/>
            <person name="Jorgensen S.L."/>
            <person name="Zaremba-Niedzwiedzka K."/>
            <person name="Martijn J."/>
            <person name="Lind A.E."/>
            <person name="van Eijk R."/>
            <person name="Schleper C."/>
            <person name="Guy L."/>
            <person name="Ettema T.J."/>
        </authorList>
    </citation>
    <scope>NUCLEOTIDE SEQUENCE</scope>
</reference>
<accession>A0A0F8Y219</accession>